<evidence type="ECO:0000256" key="7">
    <source>
        <dbReference type="ARBA" id="ARBA00023273"/>
    </source>
</evidence>
<dbReference type="EMBL" id="CAJRST010039999">
    <property type="protein sequence ID" value="CAG6016962.1"/>
    <property type="molecule type" value="Genomic_DNA"/>
</dbReference>
<keyword evidence="3" id="KW-0853">WD repeat</keyword>
<gene>
    <name evidence="12" type="ORF">MMEN_LOCUS20542</name>
</gene>
<evidence type="ECO:0000313" key="13">
    <source>
        <dbReference type="Proteomes" id="UP000677803"/>
    </source>
</evidence>
<comment type="subcellular location">
    <subcellularLocation>
        <location evidence="1">Cytoplasm</location>
        <location evidence="1">Cytoskeleton</location>
        <location evidence="1">Cilium axoneme</location>
    </subcellularLocation>
</comment>
<evidence type="ECO:0000256" key="11">
    <source>
        <dbReference type="SAM" id="MobiDB-lite"/>
    </source>
</evidence>
<keyword evidence="4" id="KW-0677">Repeat</keyword>
<protein>
    <recommendedName>
        <fullName evidence="9">Cilia- and flagella-associated protein 43</fullName>
    </recommendedName>
</protein>
<evidence type="ECO:0000313" key="12">
    <source>
        <dbReference type="EMBL" id="CAG6016962.1"/>
    </source>
</evidence>
<dbReference type="InterPro" id="IPR001680">
    <property type="entry name" value="WD40_rpt"/>
</dbReference>
<accession>A0A8S4BMZ7</accession>
<dbReference type="Proteomes" id="UP000677803">
    <property type="component" value="Unassembled WGS sequence"/>
</dbReference>
<evidence type="ECO:0000256" key="6">
    <source>
        <dbReference type="ARBA" id="ARBA00023212"/>
    </source>
</evidence>
<dbReference type="InterPro" id="IPR015943">
    <property type="entry name" value="WD40/YVTN_repeat-like_dom_sf"/>
</dbReference>
<feature type="coiled-coil region" evidence="10">
    <location>
        <begin position="789"/>
        <end position="820"/>
    </location>
</feature>
<dbReference type="GO" id="GO:0005930">
    <property type="term" value="C:axoneme"/>
    <property type="evidence" value="ECO:0007669"/>
    <property type="project" value="UniProtKB-SubCell"/>
</dbReference>
<keyword evidence="13" id="KW-1185">Reference proteome</keyword>
<feature type="compositionally biased region" description="Basic and acidic residues" evidence="11">
    <location>
        <begin position="1058"/>
        <end position="1071"/>
    </location>
</feature>
<comment type="caution">
    <text evidence="12">The sequence shown here is derived from an EMBL/GenBank/DDBJ whole genome shotgun (WGS) entry which is preliminary data.</text>
</comment>
<dbReference type="OrthoDB" id="535167at2759"/>
<feature type="coiled-coil region" evidence="10">
    <location>
        <begin position="1366"/>
        <end position="1393"/>
    </location>
</feature>
<feature type="region of interest" description="Disordered" evidence="11">
    <location>
        <begin position="916"/>
        <end position="939"/>
    </location>
</feature>
<sequence>MEGLEIRYDCNNFFFSLNYNLIHSWIQGFTNKKIDFVDNTTVCYILGNHICFLNLDTKMQSVFRSPVRDLGILTANGNSGIFAFSEQKLSPSIFVYSFPELVPKNVLKGSAQLDYTSLALSGSGPYLVCCSSLPDYTITVWNWENAEPICSQPNVGKDVISLVFNPLNWLQLCAVGQNTLTLWHIDKSASFHILKPRAIQLPTTDASSVERCPSTLHNLSTKLPYDLPEVDSLGLRSSMALGVVETSVSTRTTVTPSAICWTATSELYVGCAEGFLLLIDPESLSVSALFNPTTDDAIPELRQCNFQALTLHRDGLIVAGKENVVHTLEIKGNQLNITQTWQTERPVTAVMLSPDKETLFLSSSTGQIYLLNPTLSGRIEKILDVQSGNFLMTALLNTDRNICVSIRDSGKLQLWSSDGNCLGSLSLQTEVTSLACCPIAHYAAVGTASGSVYFIDLNKEEQPRMVHQVHLYHTAGHFLLTSGSDSHVYVLNAKPSMKFAVIGYTVVPGHILSISTQCPRGQNEVKVLLLHGEHENKNKDGNQLTLLSLPVKNLTGPDSADRHGCLSAHVFKKLQYKVPLPLNSCVLGGSDMFAYCHRKNTLQRFHLPEDTDSDSSQQLLQLTPEQEVKGHPLGPVSLLLSPNRLWLASIGQDGLLRIRKTASMEQYTELQCHSCRRGGVRSLSFSADDHRLLTTGCRDVSLVCSELRIKGVDSGKMKEAAEYSRTMTQSVKKTFNTENPLLIDLPGGGPCVDVTEQDENYSSLLCPVSQSTWLEWRQEAVVKEDSQQYSETKKNMKGAIRELRDAVQQMLRENESLPEEDFNLDVEEQRRFEAMVEQEVARVRAEIQHNIVEKCYLHYVLKRDCWDSIMVKGRAIKAFNSKVVVQNYPLKERTEKELEDLQRVQNMRNFEKAAYTLSSQKKSSSLQDEEQDMEGHEAENTALSGSFSAQLGYSNPYVYDQFILQTTEQRINQIILLQDVIFSIKTAFNREFEALHRLKVQELKRIRDRNMHIRKIMTELDLNQELWEPSLTDEEWPERLLTVDNSEITAERYLTPEQQKEEERRKLEDLSRLASQGDNSRERGLDDMMDGELEVKKVEILKMEIPLPEFVLSKPNIHWSEEEKKVFKEYEKKTKDLSEEKELYKRSLESEMKKLLESTKDATERFDERVTLLLEKKVKCTVAIYQEELKIAYLVDSVFTEEEMRNQELELRLKLEKMLVCKDETGAEMKRHKGQVEFFHEEYDNAVAEDKVLDKDFRKEFFDIPNHMIDNLYKLFKRRPRGEKIRTLTSNTSSLSKEHRVGSSTAPAALSQMLKAMEELDAPENMPEMLNPSVWERFCIVRRNKVQSEYKVKIKALILAEMQAFLQRRRDEENAVQQEIKNLSEDLQSLHKKRNHHLTNTMVQVILKQGQVEVPTVDLVADTAETDFILYHRSVVDSLRGIIRNLAGDMVASMEGYKEIRKSIIQLEWEHRVIIMKIEDLHEKMRGIKMLRLSEDQQHMTYRSKTDASSCMSEKVALLEKSIALMKKAHQRGVQQRQKKIERIKKQAAKKAEKNAILERQLPDMQMTVAELRHIFAAAATDENEAAKREERFQEIVQKKTLEDLAREQSDNLDVLWAEIEHLTMRNFPSLDQMKHD</sequence>
<evidence type="ECO:0000256" key="10">
    <source>
        <dbReference type="SAM" id="Coils"/>
    </source>
</evidence>
<feature type="coiled-coil region" evidence="10">
    <location>
        <begin position="1120"/>
        <end position="1165"/>
    </location>
</feature>
<evidence type="ECO:0000256" key="2">
    <source>
        <dbReference type="ARBA" id="ARBA00022490"/>
    </source>
</evidence>
<dbReference type="SUPFAM" id="SSF50978">
    <property type="entry name" value="WD40 repeat-like"/>
    <property type="match status" value="1"/>
</dbReference>
<dbReference type="Gene3D" id="2.130.10.10">
    <property type="entry name" value="YVTN repeat-like/Quinoprotein amine dehydrogenase"/>
    <property type="match status" value="3"/>
</dbReference>
<dbReference type="SMART" id="SM00320">
    <property type="entry name" value="WD40"/>
    <property type="match status" value="6"/>
</dbReference>
<evidence type="ECO:0000256" key="8">
    <source>
        <dbReference type="ARBA" id="ARBA00023605"/>
    </source>
</evidence>
<dbReference type="Pfam" id="PF25828">
    <property type="entry name" value="CC_Cfap43"/>
    <property type="match status" value="1"/>
</dbReference>
<name>A0A8S4BMZ7_9TELE</name>
<keyword evidence="6" id="KW-0206">Cytoskeleton</keyword>
<dbReference type="SUPFAM" id="SSF69322">
    <property type="entry name" value="Tricorn protease domain 2"/>
    <property type="match status" value="1"/>
</dbReference>
<evidence type="ECO:0000256" key="3">
    <source>
        <dbReference type="ARBA" id="ARBA00022574"/>
    </source>
</evidence>
<organism evidence="12 13">
    <name type="scientific">Menidia menidia</name>
    <name type="common">Atlantic silverside</name>
    <dbReference type="NCBI Taxonomy" id="238744"/>
    <lineage>
        <taxon>Eukaryota</taxon>
        <taxon>Metazoa</taxon>
        <taxon>Chordata</taxon>
        <taxon>Craniata</taxon>
        <taxon>Vertebrata</taxon>
        <taxon>Euteleostomi</taxon>
        <taxon>Actinopterygii</taxon>
        <taxon>Neopterygii</taxon>
        <taxon>Teleostei</taxon>
        <taxon>Neoteleostei</taxon>
        <taxon>Acanthomorphata</taxon>
        <taxon>Ovalentaria</taxon>
        <taxon>Atherinomorphae</taxon>
        <taxon>Atheriniformes</taxon>
        <taxon>Atherinopsidae</taxon>
        <taxon>Menidiinae</taxon>
        <taxon>Menidia</taxon>
    </lineage>
</organism>
<dbReference type="InterPro" id="IPR036322">
    <property type="entry name" value="WD40_repeat_dom_sf"/>
</dbReference>
<keyword evidence="5 10" id="KW-0175">Coiled coil</keyword>
<feature type="coiled-coil region" evidence="10">
    <location>
        <begin position="1534"/>
        <end position="1561"/>
    </location>
</feature>
<evidence type="ECO:0000256" key="1">
    <source>
        <dbReference type="ARBA" id="ARBA00004430"/>
    </source>
</evidence>
<keyword evidence="7" id="KW-0966">Cell projection</keyword>
<dbReference type="PANTHER" id="PTHR14885:SF1">
    <property type="entry name" value="CILIA- AND FLAGELLA-ASSOCIATED PROTEIN 43"/>
    <property type="match status" value="1"/>
</dbReference>
<reference evidence="12" key="1">
    <citation type="submission" date="2021-05" db="EMBL/GenBank/DDBJ databases">
        <authorList>
            <person name="Tigano A."/>
        </authorList>
    </citation>
    <scope>NUCLEOTIDE SEQUENCE</scope>
</reference>
<evidence type="ECO:0000256" key="4">
    <source>
        <dbReference type="ARBA" id="ARBA00022737"/>
    </source>
</evidence>
<comment type="similarity">
    <text evidence="8">Belongs to the CFAP43 family.</text>
</comment>
<feature type="region of interest" description="Disordered" evidence="11">
    <location>
        <begin position="1054"/>
        <end position="1086"/>
    </location>
</feature>
<dbReference type="GO" id="GO:0007288">
    <property type="term" value="P:sperm axoneme assembly"/>
    <property type="evidence" value="ECO:0007669"/>
    <property type="project" value="TreeGrafter"/>
</dbReference>
<keyword evidence="2" id="KW-0963">Cytoplasm</keyword>
<dbReference type="PANTHER" id="PTHR14885">
    <property type="entry name" value="CILIA- AND FLAGELLA-ASSOCIATED PROTEIN 43-RELATED"/>
    <property type="match status" value="1"/>
</dbReference>
<proteinExistence type="inferred from homology"/>
<feature type="compositionally biased region" description="Low complexity" evidence="11">
    <location>
        <begin position="917"/>
        <end position="926"/>
    </location>
</feature>
<evidence type="ECO:0000256" key="5">
    <source>
        <dbReference type="ARBA" id="ARBA00023054"/>
    </source>
</evidence>
<evidence type="ECO:0000256" key="9">
    <source>
        <dbReference type="ARBA" id="ARBA00023662"/>
    </source>
</evidence>